<protein>
    <submittedName>
        <fullName evidence="1">Uncharacterized protein</fullName>
    </submittedName>
</protein>
<dbReference type="KEGG" id="avp:AVENP_0008"/>
<reference evidence="1 2" key="1">
    <citation type="submission" date="2020-05" db="EMBL/GenBank/DDBJ databases">
        <title>Complete genome sequencing of Campylobacter and Arcobacter type strains.</title>
        <authorList>
            <person name="Miller W.G."/>
            <person name="Yee E."/>
        </authorList>
    </citation>
    <scope>NUCLEOTIDE SEQUENCE [LARGE SCALE GENOMIC DNA]</scope>
    <source>
        <strain evidence="1 2">LMG 26156</strain>
    </source>
</reference>
<dbReference type="EMBL" id="CP053840">
    <property type="protein sequence ID" value="QKF65590.1"/>
    <property type="molecule type" value="Genomic_DNA"/>
</dbReference>
<name>A0AAE7E2D1_9BACT</name>
<evidence type="ECO:0000313" key="1">
    <source>
        <dbReference type="EMBL" id="QKF65590.1"/>
    </source>
</evidence>
<dbReference type="Proteomes" id="UP000503482">
    <property type="component" value="Chromosome"/>
</dbReference>
<sequence>MIIGINEVIIPACDADVSCNAFDSNTKYKQGSNKAKSNINLISFFEKSYFIKSFIKYTKHKDANIIRKNITVKGPKSSIAAFNAINELAQINMANINDKIPI</sequence>
<dbReference type="AlphaFoldDB" id="A0AAE7E2D1"/>
<proteinExistence type="predicted"/>
<evidence type="ECO:0000313" key="2">
    <source>
        <dbReference type="Proteomes" id="UP000503482"/>
    </source>
</evidence>
<keyword evidence="2" id="KW-1185">Reference proteome</keyword>
<organism evidence="1 2">
    <name type="scientific">Arcobacter venerupis</name>
    <dbReference type="NCBI Taxonomy" id="1054033"/>
    <lineage>
        <taxon>Bacteria</taxon>
        <taxon>Pseudomonadati</taxon>
        <taxon>Campylobacterota</taxon>
        <taxon>Epsilonproteobacteria</taxon>
        <taxon>Campylobacterales</taxon>
        <taxon>Arcobacteraceae</taxon>
        <taxon>Arcobacter</taxon>
    </lineage>
</organism>
<accession>A0AAE7E2D1</accession>
<gene>
    <name evidence="1" type="ORF">AVENP_0008</name>
</gene>